<dbReference type="EMBL" id="JAUBYV010000007">
    <property type="protein sequence ID" value="KAK2625678.1"/>
    <property type="molecule type" value="Genomic_DNA"/>
</dbReference>
<proteinExistence type="predicted"/>
<dbReference type="SUPFAM" id="SSF51695">
    <property type="entry name" value="PLC-like phosphodiesterases"/>
    <property type="match status" value="1"/>
</dbReference>
<evidence type="ECO:0000313" key="2">
    <source>
        <dbReference type="EMBL" id="KAK2625678.1"/>
    </source>
</evidence>
<feature type="domain" description="GP-PDE" evidence="1">
    <location>
        <begin position="18"/>
        <end position="257"/>
    </location>
</feature>
<sequence length="317" mass="35955">MDSPSFTSVLQTSNGKRPQAIAHRGYKAKFPENTMGAFKGAVEVGAHAIETDVHLSKDGVVVLSHDASLKKCFGLDEKIADCDWSYLESLRTVQEPRQLMPRLVDLLEYLITPGLQDIWVLLDIKLDDDPDALVSAIAAGVKDVENSQDWADRILLGCWDAKYIPLCNKHLPGFPITNIGWNIPYTRQFLEVPGISFNMFQKMMIGPSGQKFMRDARKAGRSIFQWRINDDNSMKWCISQQVDGVITDDPKRYLEICQMYNGEKVKISLKQWGTLMFIKLMAPSFRVLVEKKYGIGMSSGQVQRDIAMDGREYDRHE</sequence>
<dbReference type="InterPro" id="IPR017946">
    <property type="entry name" value="PLC-like_Pdiesterase_TIM-brl"/>
</dbReference>
<keyword evidence="3" id="KW-1185">Reference proteome</keyword>
<dbReference type="GO" id="GO:0006629">
    <property type="term" value="P:lipid metabolic process"/>
    <property type="evidence" value="ECO:0007669"/>
    <property type="project" value="InterPro"/>
</dbReference>
<evidence type="ECO:0000259" key="1">
    <source>
        <dbReference type="PROSITE" id="PS51704"/>
    </source>
</evidence>
<gene>
    <name evidence="2" type="ORF">QTJ16_004990</name>
</gene>
<dbReference type="Pfam" id="PF03009">
    <property type="entry name" value="GDPD"/>
    <property type="match status" value="1"/>
</dbReference>
<dbReference type="GO" id="GO:0008081">
    <property type="term" value="F:phosphoric diester hydrolase activity"/>
    <property type="evidence" value="ECO:0007669"/>
    <property type="project" value="InterPro"/>
</dbReference>
<dbReference type="PANTHER" id="PTHR43805:SF1">
    <property type="entry name" value="GP-PDE DOMAIN-CONTAINING PROTEIN"/>
    <property type="match status" value="1"/>
</dbReference>
<comment type="caution">
    <text evidence="2">The sequence shown here is derived from an EMBL/GenBank/DDBJ whole genome shotgun (WGS) entry which is preliminary data.</text>
</comment>
<accession>A0AAD9SYV6</accession>
<evidence type="ECO:0000313" key="3">
    <source>
        <dbReference type="Proteomes" id="UP001285354"/>
    </source>
</evidence>
<dbReference type="Gene3D" id="3.20.20.190">
    <property type="entry name" value="Phosphatidylinositol (PI) phosphodiesterase"/>
    <property type="match status" value="1"/>
</dbReference>
<dbReference type="PROSITE" id="PS51704">
    <property type="entry name" value="GP_PDE"/>
    <property type="match status" value="1"/>
</dbReference>
<dbReference type="AlphaFoldDB" id="A0AAD9SYV6"/>
<reference evidence="2" key="1">
    <citation type="submission" date="2023-06" db="EMBL/GenBank/DDBJ databases">
        <title>Draft genome of Marssonina rosae.</title>
        <authorList>
            <person name="Cheng Q."/>
        </authorList>
    </citation>
    <scope>NUCLEOTIDE SEQUENCE</scope>
    <source>
        <strain evidence="2">R4</strain>
    </source>
</reference>
<dbReference type="CDD" id="cd08570">
    <property type="entry name" value="GDPD_YPL206cp_fungi"/>
    <property type="match status" value="1"/>
</dbReference>
<organism evidence="2 3">
    <name type="scientific">Diplocarpon rosae</name>
    <dbReference type="NCBI Taxonomy" id="946125"/>
    <lineage>
        <taxon>Eukaryota</taxon>
        <taxon>Fungi</taxon>
        <taxon>Dikarya</taxon>
        <taxon>Ascomycota</taxon>
        <taxon>Pezizomycotina</taxon>
        <taxon>Leotiomycetes</taxon>
        <taxon>Helotiales</taxon>
        <taxon>Drepanopezizaceae</taxon>
        <taxon>Diplocarpon</taxon>
    </lineage>
</organism>
<name>A0AAD9SYV6_9HELO</name>
<dbReference type="PANTHER" id="PTHR43805">
    <property type="entry name" value="GLYCEROPHOSPHORYL DIESTER PHOSPHODIESTERASE"/>
    <property type="match status" value="1"/>
</dbReference>
<dbReference type="Proteomes" id="UP001285354">
    <property type="component" value="Unassembled WGS sequence"/>
</dbReference>
<dbReference type="InterPro" id="IPR030395">
    <property type="entry name" value="GP_PDE_dom"/>
</dbReference>
<protein>
    <recommendedName>
        <fullName evidence="1">GP-PDE domain-containing protein</fullName>
    </recommendedName>
</protein>